<organism evidence="1 2">
    <name type="scientific">Panagrellus redivivus</name>
    <name type="common">Microworm</name>
    <dbReference type="NCBI Taxonomy" id="6233"/>
    <lineage>
        <taxon>Eukaryota</taxon>
        <taxon>Metazoa</taxon>
        <taxon>Ecdysozoa</taxon>
        <taxon>Nematoda</taxon>
        <taxon>Chromadorea</taxon>
        <taxon>Rhabditida</taxon>
        <taxon>Tylenchina</taxon>
        <taxon>Panagrolaimomorpha</taxon>
        <taxon>Panagrolaimoidea</taxon>
        <taxon>Panagrolaimidae</taxon>
        <taxon>Panagrellus</taxon>
    </lineage>
</organism>
<name>A0A7E4V488_PANRE</name>
<reference evidence="2" key="2">
    <citation type="submission" date="2020-10" db="UniProtKB">
        <authorList>
            <consortium name="WormBaseParasite"/>
        </authorList>
    </citation>
    <scope>IDENTIFICATION</scope>
</reference>
<evidence type="ECO:0000313" key="1">
    <source>
        <dbReference type="Proteomes" id="UP000492821"/>
    </source>
</evidence>
<dbReference type="WBParaSite" id="Pan_g16302.t1">
    <property type="protein sequence ID" value="Pan_g16302.t1"/>
    <property type="gene ID" value="Pan_g16302"/>
</dbReference>
<accession>A0A7E4V488</accession>
<sequence length="362" mass="40057">MLQNKDVPPSRIQELKNQCRKAELGSYFLRYDIPVSLLRSIIVSTAKNVIKAIACKPGVAMTIRMNDAVAVFNLFREVFDFFGCETAENLIYTLVIRHIMEVPEWSLKELQSIVLSIKSPELRRSQIKTAIGYCTALLNGKNPAIREQATTSALMLIRLSDAEQDYADVKRNVQCLQALLRTFNATVMYNVLTERSKAAAKKLILDFTLDSAPTVGRIFSFGSLLGLSPLEIGATLLDELIMTTPISMLVLIIRETCQNSTVDKSGVVMIVQGLHGVTQRMQDVAEDPDFDSESARELAVILSDMNCLGPVVDAAAKYGMPQTETLVTLCSYLSLCDHVLSALVIDDQKAVHSEDEVSKFVK</sequence>
<dbReference type="Proteomes" id="UP000492821">
    <property type="component" value="Unassembled WGS sequence"/>
</dbReference>
<protein>
    <submittedName>
        <fullName evidence="2">Adaptin_N domain-containing protein</fullName>
    </submittedName>
</protein>
<keyword evidence="1" id="KW-1185">Reference proteome</keyword>
<reference evidence="1" key="1">
    <citation type="journal article" date="2013" name="Genetics">
        <title>The draft genome and transcriptome of Panagrellus redivivus are shaped by the harsh demands of a free-living lifestyle.</title>
        <authorList>
            <person name="Srinivasan J."/>
            <person name="Dillman A.R."/>
            <person name="Macchietto M.G."/>
            <person name="Heikkinen L."/>
            <person name="Lakso M."/>
            <person name="Fracchia K.M."/>
            <person name="Antoshechkin I."/>
            <person name="Mortazavi A."/>
            <person name="Wong G."/>
            <person name="Sternberg P.W."/>
        </authorList>
    </citation>
    <scope>NUCLEOTIDE SEQUENCE [LARGE SCALE GENOMIC DNA]</scope>
    <source>
        <strain evidence="1">MT8872</strain>
    </source>
</reference>
<evidence type="ECO:0000313" key="2">
    <source>
        <dbReference type="WBParaSite" id="Pan_g16302.t1"/>
    </source>
</evidence>
<dbReference type="AlphaFoldDB" id="A0A7E4V488"/>
<proteinExistence type="predicted"/>